<evidence type="ECO:0000313" key="2">
    <source>
        <dbReference type="Proteomes" id="UP001162131"/>
    </source>
</evidence>
<accession>A0AAU9IIZ0</accession>
<name>A0AAU9IIZ0_9CILI</name>
<organism evidence="1 2">
    <name type="scientific">Blepharisma stoltei</name>
    <dbReference type="NCBI Taxonomy" id="1481888"/>
    <lineage>
        <taxon>Eukaryota</taxon>
        <taxon>Sar</taxon>
        <taxon>Alveolata</taxon>
        <taxon>Ciliophora</taxon>
        <taxon>Postciliodesmatophora</taxon>
        <taxon>Heterotrichea</taxon>
        <taxon>Heterotrichida</taxon>
        <taxon>Blepharismidae</taxon>
        <taxon>Blepharisma</taxon>
    </lineage>
</organism>
<comment type="caution">
    <text evidence="1">The sequence shown here is derived from an EMBL/GenBank/DDBJ whole genome shotgun (WGS) entry which is preliminary data.</text>
</comment>
<keyword evidence="2" id="KW-1185">Reference proteome</keyword>
<dbReference type="AlphaFoldDB" id="A0AAU9IIZ0"/>
<evidence type="ECO:0000313" key="1">
    <source>
        <dbReference type="EMBL" id="CAG9314058.1"/>
    </source>
</evidence>
<dbReference type="Proteomes" id="UP001162131">
    <property type="component" value="Unassembled WGS sequence"/>
</dbReference>
<reference evidence="1" key="1">
    <citation type="submission" date="2021-09" db="EMBL/GenBank/DDBJ databases">
        <authorList>
            <consortium name="AG Swart"/>
            <person name="Singh M."/>
            <person name="Singh A."/>
            <person name="Seah K."/>
            <person name="Emmerich C."/>
        </authorList>
    </citation>
    <scope>NUCLEOTIDE SEQUENCE</scope>
    <source>
        <strain evidence="1">ATCC30299</strain>
    </source>
</reference>
<dbReference type="EMBL" id="CAJZBQ010000011">
    <property type="protein sequence ID" value="CAG9314058.1"/>
    <property type="molecule type" value="Genomic_DNA"/>
</dbReference>
<proteinExistence type="predicted"/>
<gene>
    <name evidence="1" type="ORF">BSTOLATCC_MIC10104</name>
</gene>
<sequence>MSACTCLPEVRYLNHLAKRTHRWSQFRRSNFGKLFAKWELEAKNATLDIELYSSEGLESAFYHCSENLFYDYYLDFTTDRYKHFSHFL</sequence>
<protein>
    <submittedName>
        <fullName evidence="1">Uncharacterized protein</fullName>
    </submittedName>
</protein>